<accession>A0A0B6AMX5</accession>
<evidence type="ECO:0000313" key="3">
    <source>
        <dbReference type="Proteomes" id="UP000031829"/>
    </source>
</evidence>
<proteinExistence type="inferred from homology"/>
<keyword evidence="2" id="KW-0413">Isomerase</keyword>
<dbReference type="Proteomes" id="UP000031829">
    <property type="component" value="Chromosome"/>
</dbReference>
<evidence type="ECO:0000313" key="2">
    <source>
        <dbReference type="EMBL" id="AJI24861.1"/>
    </source>
</evidence>
<dbReference type="AlphaFoldDB" id="A0A0B6AMX5"/>
<dbReference type="InterPro" id="IPR029045">
    <property type="entry name" value="ClpP/crotonase-like_dom_sf"/>
</dbReference>
<dbReference type="PANTHER" id="PTHR43459">
    <property type="entry name" value="ENOYL-COA HYDRATASE"/>
    <property type="match status" value="1"/>
</dbReference>
<dbReference type="SUPFAM" id="SSF52096">
    <property type="entry name" value="ClpP/crotonase"/>
    <property type="match status" value="1"/>
</dbReference>
<dbReference type="GO" id="GO:0016853">
    <property type="term" value="F:isomerase activity"/>
    <property type="evidence" value="ECO:0007669"/>
    <property type="project" value="UniProtKB-KW"/>
</dbReference>
<dbReference type="EMBL" id="CP009920">
    <property type="protein sequence ID" value="AJI24861.1"/>
    <property type="molecule type" value="Genomic_DNA"/>
</dbReference>
<dbReference type="CDD" id="cd06558">
    <property type="entry name" value="crotonase-like"/>
    <property type="match status" value="1"/>
</dbReference>
<dbReference type="NCBIfam" id="NF005804">
    <property type="entry name" value="PRK07659.1"/>
    <property type="match status" value="1"/>
</dbReference>
<organism evidence="2 3">
    <name type="scientific">Priestia megaterium (strain ATCC 14581 / DSM 32 / CCUG 1817 / JCM 2506 / NBRC 15308 / NCIMB 9376 / NCTC 10342 / NRRL B-14308 / VKM B-512 / Ford 19)</name>
    <name type="common">Bacillus megaterium</name>
    <dbReference type="NCBI Taxonomy" id="1348623"/>
    <lineage>
        <taxon>Bacteria</taxon>
        <taxon>Bacillati</taxon>
        <taxon>Bacillota</taxon>
        <taxon>Bacilli</taxon>
        <taxon>Bacillales</taxon>
        <taxon>Bacillaceae</taxon>
        <taxon>Priestia</taxon>
    </lineage>
</organism>
<dbReference type="KEGG" id="bmeg:BG04_2863"/>
<dbReference type="RefSeq" id="WP_034654500.1">
    <property type="nucleotide sequence ID" value="NZ_BCVB01000014.1"/>
</dbReference>
<reference evidence="2 3" key="1">
    <citation type="journal article" date="2015" name="Genome Announc.">
        <title>Complete genome sequences for 35 biothreat assay-relevant bacillus species.</title>
        <authorList>
            <person name="Johnson S.L."/>
            <person name="Daligault H.E."/>
            <person name="Davenport K.W."/>
            <person name="Jaissle J."/>
            <person name="Frey K.G."/>
            <person name="Ladner J.T."/>
            <person name="Broomall S.M."/>
            <person name="Bishop-Lilly K.A."/>
            <person name="Bruce D.C."/>
            <person name="Gibbons H.S."/>
            <person name="Coyne S.R."/>
            <person name="Lo C.C."/>
            <person name="Meincke L."/>
            <person name="Munk A.C."/>
            <person name="Koroleva G.I."/>
            <person name="Rosenzweig C.N."/>
            <person name="Palacios G.F."/>
            <person name="Redden C.L."/>
            <person name="Minogue T.D."/>
            <person name="Chain P.S."/>
        </authorList>
    </citation>
    <scope>NUCLEOTIDE SEQUENCE [LARGE SCALE GENOMIC DNA]</scope>
    <source>
        <strain evidence="3">ATCC 14581 / DSM 32 / JCM 2506 / NBRC 15308 / NCIMB 9376 / NCTC 10342 / NRRL B-14308 / VKM B-512</strain>
    </source>
</reference>
<dbReference type="GeneID" id="93640928"/>
<name>A0A0B6AMX5_PRIM2</name>
<protein>
    <submittedName>
        <fullName evidence="2">Enoyl-CoA hydratase/isomerase family protein</fullName>
    </submittedName>
</protein>
<dbReference type="PANTHER" id="PTHR43459:SF1">
    <property type="entry name" value="EG:BACN32G11.4 PROTEIN"/>
    <property type="match status" value="1"/>
</dbReference>
<gene>
    <name evidence="2" type="ORF">BG04_2863</name>
</gene>
<dbReference type="HOGENOM" id="CLU_009834_7_2_9"/>
<dbReference type="InterPro" id="IPR014748">
    <property type="entry name" value="Enoyl-CoA_hydra_C"/>
</dbReference>
<dbReference type="Pfam" id="PF00378">
    <property type="entry name" value="ECH_1"/>
    <property type="match status" value="1"/>
</dbReference>
<evidence type="ECO:0000256" key="1">
    <source>
        <dbReference type="ARBA" id="ARBA00005254"/>
    </source>
</evidence>
<comment type="similarity">
    <text evidence="1">Belongs to the enoyl-CoA hydratase/isomerase family.</text>
</comment>
<dbReference type="InterPro" id="IPR001753">
    <property type="entry name" value="Enoyl-CoA_hydra/iso"/>
</dbReference>
<sequence>MTVELKVVELVLQERIATISFNRPDALNALNEEVLEQFIQCLKVVEESEADFLIVKGNGKVFSAGGDINMMMSPSQSERFEQVMDLINEAVLTLYSLPQMTISVLHGAAAGLGLSIALASDYIIAERHTKIAMNFIGIALIPDGGGHFLLEKRIGAHRAKQLIWEGKTLKAEEAHQFGIIDEIKEGDLAKHVEDYLSYWLKKPSRALKETKRIYVETSVSQLKQVLALEKRSQFAMSQSPDHKEGVRAFLEKRAPVFNQSEKDISEN</sequence>
<dbReference type="Gene3D" id="3.90.226.10">
    <property type="entry name" value="2-enoyl-CoA Hydratase, Chain A, domain 1"/>
    <property type="match status" value="1"/>
</dbReference>
<dbReference type="Gene3D" id="1.10.12.10">
    <property type="entry name" value="Lyase 2-enoyl-coa Hydratase, Chain A, domain 2"/>
    <property type="match status" value="1"/>
</dbReference>